<keyword evidence="2" id="KW-1185">Reference proteome</keyword>
<sequence>MRIAQIQGVTVAEEMGRIQKIPNCSPAPGLHYKIYCLVAGQGVRWSAELEEDFPCSWQWHGDLLLLNEDCFQTKHWGKTGQEEEACLKLVFWGACSVSEPELWEPVGVTRGIQGLAKRRTQSRIPHYIVGMTSLASVECGSFTEFLCFDDHDSVEEYPSGIFLVLFLL</sequence>
<accession>A0A811Z165</accession>
<protein>
    <submittedName>
        <fullName evidence="1">(raccoon dog) hypothetical protein</fullName>
    </submittedName>
</protein>
<organism evidence="1 2">
    <name type="scientific">Nyctereutes procyonoides</name>
    <name type="common">Raccoon dog</name>
    <name type="synonym">Canis procyonoides</name>
    <dbReference type="NCBI Taxonomy" id="34880"/>
    <lineage>
        <taxon>Eukaryota</taxon>
        <taxon>Metazoa</taxon>
        <taxon>Chordata</taxon>
        <taxon>Craniata</taxon>
        <taxon>Vertebrata</taxon>
        <taxon>Euteleostomi</taxon>
        <taxon>Mammalia</taxon>
        <taxon>Eutheria</taxon>
        <taxon>Laurasiatheria</taxon>
        <taxon>Carnivora</taxon>
        <taxon>Caniformia</taxon>
        <taxon>Canidae</taxon>
        <taxon>Nyctereutes</taxon>
    </lineage>
</organism>
<proteinExistence type="predicted"/>
<dbReference type="Proteomes" id="UP000645828">
    <property type="component" value="Unassembled WGS sequence"/>
</dbReference>
<dbReference type="EMBL" id="CAJHUB010000754">
    <property type="protein sequence ID" value="CAD7682420.1"/>
    <property type="molecule type" value="Genomic_DNA"/>
</dbReference>
<name>A0A811Z165_NYCPR</name>
<reference evidence="1" key="1">
    <citation type="submission" date="2020-12" db="EMBL/GenBank/DDBJ databases">
        <authorList>
            <consortium name="Molecular Ecology Group"/>
        </authorList>
    </citation>
    <scope>NUCLEOTIDE SEQUENCE</scope>
    <source>
        <strain evidence="1">TBG_1078</strain>
    </source>
</reference>
<comment type="caution">
    <text evidence="1">The sequence shown here is derived from an EMBL/GenBank/DDBJ whole genome shotgun (WGS) entry which is preliminary data.</text>
</comment>
<dbReference type="AlphaFoldDB" id="A0A811Z165"/>
<evidence type="ECO:0000313" key="2">
    <source>
        <dbReference type="Proteomes" id="UP000645828"/>
    </source>
</evidence>
<gene>
    <name evidence="1" type="ORF">NYPRO_LOCUS15212</name>
</gene>
<evidence type="ECO:0000313" key="1">
    <source>
        <dbReference type="EMBL" id="CAD7682420.1"/>
    </source>
</evidence>